<name>A0AAD1UHQ9_EUPCR</name>
<evidence type="ECO:0000256" key="1">
    <source>
        <dbReference type="SAM" id="MobiDB-lite"/>
    </source>
</evidence>
<evidence type="ECO:0000313" key="3">
    <source>
        <dbReference type="Proteomes" id="UP001295684"/>
    </source>
</evidence>
<reference evidence="2" key="1">
    <citation type="submission" date="2023-07" db="EMBL/GenBank/DDBJ databases">
        <authorList>
            <consortium name="AG Swart"/>
            <person name="Singh M."/>
            <person name="Singh A."/>
            <person name="Seah K."/>
            <person name="Emmerich C."/>
        </authorList>
    </citation>
    <scope>NUCLEOTIDE SEQUENCE</scope>
    <source>
        <strain evidence="2">DP1</strain>
    </source>
</reference>
<keyword evidence="3" id="KW-1185">Reference proteome</keyword>
<dbReference type="AlphaFoldDB" id="A0AAD1UHQ9"/>
<comment type="caution">
    <text evidence="2">The sequence shown here is derived from an EMBL/GenBank/DDBJ whole genome shotgun (WGS) entry which is preliminary data.</text>
</comment>
<dbReference type="EMBL" id="CAMPGE010010789">
    <property type="protein sequence ID" value="CAI2369636.1"/>
    <property type="molecule type" value="Genomic_DNA"/>
</dbReference>
<proteinExistence type="predicted"/>
<organism evidence="2 3">
    <name type="scientific">Euplotes crassus</name>
    <dbReference type="NCBI Taxonomy" id="5936"/>
    <lineage>
        <taxon>Eukaryota</taxon>
        <taxon>Sar</taxon>
        <taxon>Alveolata</taxon>
        <taxon>Ciliophora</taxon>
        <taxon>Intramacronucleata</taxon>
        <taxon>Spirotrichea</taxon>
        <taxon>Hypotrichia</taxon>
        <taxon>Euplotida</taxon>
        <taxon>Euplotidae</taxon>
        <taxon>Moneuplotes</taxon>
    </lineage>
</organism>
<accession>A0AAD1UHQ9</accession>
<feature type="region of interest" description="Disordered" evidence="1">
    <location>
        <begin position="120"/>
        <end position="185"/>
    </location>
</feature>
<feature type="compositionally biased region" description="Basic and acidic residues" evidence="1">
    <location>
        <begin position="147"/>
        <end position="165"/>
    </location>
</feature>
<sequence length="400" mass="45575">MRLETTVSSDDISVFQTSQKVMIEVFDDGVLCKTKGSLTYLPGQIKDYKMVIAFGITSICLDKQIAKLMVGEIRSKIKQKEFEIKANTKSIANNAQRIISDFQRVLQCILNKIKNEDFRNTLGEGKPLQPSSYTKDEPKNTSTNKFSNDRPEISKKGRTSDESSHKAKNVSTTKDTPKEEEKKDIVNIDKGTLELDMSKPQDCQTVKKVLESLDYETISDCFIFTFVTTPKSCENVNRLLSDYFPSKVSRFCFKNSLPEGAITDYWSSLESISSRSIHRLEITNFVIPSDLLGNIIDAFSQVAILMFLNCKIEGEQIDIDTSRKFKIKDLVFCFCGEKERSDWNNNPQNLQAIIEAISKSDLKNSLKTLRLKNRPPEKMDIKTLRELFSLCSLPHSLIRY</sequence>
<feature type="compositionally biased region" description="Basic and acidic residues" evidence="1">
    <location>
        <begin position="175"/>
        <end position="185"/>
    </location>
</feature>
<gene>
    <name evidence="2" type="ORF">ECRASSUSDP1_LOCUS10939</name>
</gene>
<dbReference type="Proteomes" id="UP001295684">
    <property type="component" value="Unassembled WGS sequence"/>
</dbReference>
<evidence type="ECO:0000313" key="2">
    <source>
        <dbReference type="EMBL" id="CAI2369636.1"/>
    </source>
</evidence>
<protein>
    <submittedName>
        <fullName evidence="2">Uncharacterized protein</fullName>
    </submittedName>
</protein>